<dbReference type="GO" id="GO:0016787">
    <property type="term" value="F:hydrolase activity"/>
    <property type="evidence" value="ECO:0007669"/>
    <property type="project" value="UniProtKB-KW"/>
</dbReference>
<evidence type="ECO:0000313" key="3">
    <source>
        <dbReference type="Proteomes" id="UP000509367"/>
    </source>
</evidence>
<name>A0A6N1VB64_9HYPH</name>
<dbReference type="Pfam" id="PF00561">
    <property type="entry name" value="Abhydrolase_1"/>
    <property type="match status" value="1"/>
</dbReference>
<dbReference type="KEGG" id="orm:HTY61_07275"/>
<dbReference type="InterPro" id="IPR000639">
    <property type="entry name" value="Epox_hydrolase-like"/>
</dbReference>
<gene>
    <name evidence="2" type="ORF">HTY61_07275</name>
</gene>
<evidence type="ECO:0000313" key="2">
    <source>
        <dbReference type="EMBL" id="QKV18271.1"/>
    </source>
</evidence>
<dbReference type="SUPFAM" id="SSF53474">
    <property type="entry name" value="alpha/beta-Hydrolases"/>
    <property type="match status" value="1"/>
</dbReference>
<dbReference type="InterPro" id="IPR000073">
    <property type="entry name" value="AB_hydrolase_1"/>
</dbReference>
<proteinExistence type="predicted"/>
<evidence type="ECO:0000259" key="1">
    <source>
        <dbReference type="Pfam" id="PF00561"/>
    </source>
</evidence>
<feature type="domain" description="AB hydrolase-1" evidence="1">
    <location>
        <begin position="29"/>
        <end position="284"/>
    </location>
</feature>
<keyword evidence="2" id="KW-0378">Hydrolase</keyword>
<organism evidence="2 3">
    <name type="scientific">Oricola thermophila</name>
    <dbReference type="NCBI Taxonomy" id="2742145"/>
    <lineage>
        <taxon>Bacteria</taxon>
        <taxon>Pseudomonadati</taxon>
        <taxon>Pseudomonadota</taxon>
        <taxon>Alphaproteobacteria</taxon>
        <taxon>Hyphomicrobiales</taxon>
        <taxon>Ahrensiaceae</taxon>
        <taxon>Oricola</taxon>
    </lineage>
</organism>
<dbReference type="PANTHER" id="PTHR43194">
    <property type="entry name" value="HYDROLASE ALPHA/BETA FOLD FAMILY"/>
    <property type="match status" value="1"/>
</dbReference>
<dbReference type="PANTHER" id="PTHR43194:SF2">
    <property type="entry name" value="PEROXISOMAL MEMBRANE PROTEIN LPX1"/>
    <property type="match status" value="1"/>
</dbReference>
<protein>
    <submittedName>
        <fullName evidence="2">Alpha/beta hydrolase</fullName>
    </submittedName>
</protein>
<accession>A0A6N1VB64</accession>
<sequence>MESEFWSLKQNKVAGDGVDLNYRCCGEGPPLVFLHGYPQTHVTWHRVAAEFARDFTCYFFDLRGYGDSSIPPAGDGHFAYSKRSMAKDIVLAMKRLGYRRFAILGHDRGARVAYRMALDWPDTVSKLGIVEIIPTGDMWDGLDASMALKAYHWSFLAQPSPLPERMISGDPEMYLDWTLASWSRGRSLDVFDARALNEYRRQFADPHRVEAMCEDYRAGATIDRELDQADKDSHCRIEAPVFFIYSDIGFPANAGDPLALWRQWATTVDGGMVKSGHFPQEEAPEELIRHLRPFFLSG</sequence>
<keyword evidence="3" id="KW-1185">Reference proteome</keyword>
<reference evidence="2 3" key="1">
    <citation type="submission" date="2020-06" db="EMBL/GenBank/DDBJ databases">
        <title>Oricola thermophila sp. nov. isolated from a tidal sediments.</title>
        <authorList>
            <person name="Kwon K.K."/>
            <person name="Yang S.-H."/>
            <person name="Park M.-J."/>
        </authorList>
    </citation>
    <scope>NUCLEOTIDE SEQUENCE [LARGE SCALE GENOMIC DNA]</scope>
    <source>
        <strain evidence="2 3">MEBiC13590</strain>
    </source>
</reference>
<dbReference type="InterPro" id="IPR029058">
    <property type="entry name" value="AB_hydrolase_fold"/>
</dbReference>
<dbReference type="AlphaFoldDB" id="A0A6N1VB64"/>
<dbReference type="Gene3D" id="3.40.50.1820">
    <property type="entry name" value="alpha/beta hydrolase"/>
    <property type="match status" value="1"/>
</dbReference>
<dbReference type="Proteomes" id="UP000509367">
    <property type="component" value="Chromosome"/>
</dbReference>
<dbReference type="InterPro" id="IPR050228">
    <property type="entry name" value="Carboxylesterase_BioH"/>
</dbReference>
<dbReference type="RefSeq" id="WP_175276165.1">
    <property type="nucleotide sequence ID" value="NZ_CP054836.1"/>
</dbReference>
<dbReference type="PRINTS" id="PR00412">
    <property type="entry name" value="EPOXHYDRLASE"/>
</dbReference>
<dbReference type="EMBL" id="CP054836">
    <property type="protein sequence ID" value="QKV18271.1"/>
    <property type="molecule type" value="Genomic_DNA"/>
</dbReference>